<evidence type="ECO:0000256" key="7">
    <source>
        <dbReference type="ARBA" id="ARBA00022729"/>
    </source>
</evidence>
<evidence type="ECO:0000259" key="11">
    <source>
        <dbReference type="Pfam" id="PF13953"/>
    </source>
</evidence>
<dbReference type="Proteomes" id="UP000199693">
    <property type="component" value="Unassembled WGS sequence"/>
</dbReference>
<feature type="signal peptide" evidence="10">
    <location>
        <begin position="1"/>
        <end position="21"/>
    </location>
</feature>
<organism evidence="13 16">
    <name type="scientific">Pseudomonas delhiensis</name>
    <dbReference type="NCBI Taxonomy" id="366289"/>
    <lineage>
        <taxon>Bacteria</taxon>
        <taxon>Pseudomonadati</taxon>
        <taxon>Pseudomonadota</taxon>
        <taxon>Gammaproteobacteria</taxon>
        <taxon>Pseudomonadales</taxon>
        <taxon>Pseudomonadaceae</taxon>
        <taxon>Pseudomonas</taxon>
    </lineage>
</organism>
<comment type="similarity">
    <text evidence="2">Belongs to the fimbrial export usher family.</text>
</comment>
<dbReference type="PANTHER" id="PTHR30451:SF21">
    <property type="entry name" value="FIMBRIAL USHER DOMAIN-CONTAINING PROTEIN YDET-RELATED"/>
    <property type="match status" value="1"/>
</dbReference>
<protein>
    <submittedName>
        <fullName evidence="13">Outer membrane usher protein</fullName>
    </submittedName>
</protein>
<dbReference type="EMBL" id="FZPC01000015">
    <property type="protein sequence ID" value="SNT16005.1"/>
    <property type="molecule type" value="Genomic_DNA"/>
</dbReference>
<reference evidence="14 15" key="2">
    <citation type="submission" date="2017-06" db="EMBL/GenBank/DDBJ databases">
        <authorList>
            <person name="Varghese N."/>
            <person name="Submissions S."/>
        </authorList>
    </citation>
    <scope>NUCLEOTIDE SEQUENCE [LARGE SCALE GENOMIC DNA]</scope>
    <source>
        <strain evidence="14 15">RLD-1</strain>
    </source>
</reference>
<evidence type="ECO:0000313" key="16">
    <source>
        <dbReference type="Proteomes" id="UP000199693"/>
    </source>
</evidence>
<dbReference type="Pfam" id="PF00577">
    <property type="entry name" value="Usher"/>
    <property type="match status" value="1"/>
</dbReference>
<reference evidence="13 16" key="1">
    <citation type="submission" date="2016-10" db="EMBL/GenBank/DDBJ databases">
        <authorList>
            <person name="de Groot N.N."/>
        </authorList>
    </citation>
    <scope>NUCLEOTIDE SEQUENCE [LARGE SCALE GENOMIC DNA]</scope>
    <source>
        <strain evidence="13 16">CCM 7361</strain>
    </source>
</reference>
<dbReference type="Pfam" id="PF13953">
    <property type="entry name" value="PapC_C"/>
    <property type="match status" value="1"/>
</dbReference>
<dbReference type="Gene3D" id="3.10.20.410">
    <property type="match status" value="1"/>
</dbReference>
<keyword evidence="3" id="KW-0813">Transport</keyword>
<keyword evidence="5" id="KW-1029">Fimbrium biogenesis</keyword>
<feature type="domain" description="PapC N-terminal" evidence="12">
    <location>
        <begin position="23"/>
        <end position="165"/>
    </location>
</feature>
<keyword evidence="6" id="KW-0812">Transmembrane</keyword>
<dbReference type="GO" id="GO:0009279">
    <property type="term" value="C:cell outer membrane"/>
    <property type="evidence" value="ECO:0007669"/>
    <property type="project" value="UniProtKB-SubCell"/>
</dbReference>
<dbReference type="Gene3D" id="2.60.40.3110">
    <property type="match status" value="1"/>
</dbReference>
<dbReference type="AlphaFoldDB" id="A0A239KD66"/>
<dbReference type="InterPro" id="IPR025949">
    <property type="entry name" value="PapC-like_C"/>
</dbReference>
<dbReference type="InterPro" id="IPR037224">
    <property type="entry name" value="PapC_N_sf"/>
</dbReference>
<evidence type="ECO:0000256" key="3">
    <source>
        <dbReference type="ARBA" id="ARBA00022448"/>
    </source>
</evidence>
<keyword evidence="9" id="KW-0998">Cell outer membrane</keyword>
<evidence type="ECO:0000256" key="5">
    <source>
        <dbReference type="ARBA" id="ARBA00022558"/>
    </source>
</evidence>
<feature type="domain" description="PapC-like C-terminal" evidence="11">
    <location>
        <begin position="740"/>
        <end position="797"/>
    </location>
</feature>
<evidence type="ECO:0000256" key="4">
    <source>
        <dbReference type="ARBA" id="ARBA00022452"/>
    </source>
</evidence>
<name>A0A239KD66_9PSED</name>
<evidence type="ECO:0000256" key="9">
    <source>
        <dbReference type="ARBA" id="ARBA00023237"/>
    </source>
</evidence>
<dbReference type="InterPro" id="IPR042186">
    <property type="entry name" value="FimD_plug_dom"/>
</dbReference>
<evidence type="ECO:0000256" key="2">
    <source>
        <dbReference type="ARBA" id="ARBA00008064"/>
    </source>
</evidence>
<dbReference type="InterPro" id="IPR025885">
    <property type="entry name" value="PapC_N"/>
</dbReference>
<dbReference type="InterPro" id="IPR000015">
    <property type="entry name" value="Fimb_usher"/>
</dbReference>
<comment type="subcellular location">
    <subcellularLocation>
        <location evidence="1">Cell outer membrane</location>
        <topology evidence="1">Multi-pass membrane protein</topology>
    </subcellularLocation>
</comment>
<dbReference type="EMBL" id="FNEC01000015">
    <property type="protein sequence ID" value="SDJ30499.1"/>
    <property type="molecule type" value="Genomic_DNA"/>
</dbReference>
<dbReference type="GO" id="GO:0009297">
    <property type="term" value="P:pilus assembly"/>
    <property type="evidence" value="ECO:0007669"/>
    <property type="project" value="InterPro"/>
</dbReference>
<keyword evidence="8" id="KW-0472">Membrane</keyword>
<evidence type="ECO:0000313" key="14">
    <source>
        <dbReference type="EMBL" id="SNT16005.1"/>
    </source>
</evidence>
<dbReference type="Proteomes" id="UP000198309">
    <property type="component" value="Unassembled WGS sequence"/>
</dbReference>
<feature type="chain" id="PRO_5030040870" evidence="10">
    <location>
        <begin position="22"/>
        <end position="816"/>
    </location>
</feature>
<dbReference type="SUPFAM" id="SSF141729">
    <property type="entry name" value="FimD N-terminal domain-like"/>
    <property type="match status" value="1"/>
</dbReference>
<sequence length="816" mass="88483">MRRRKLLLSCVLISCARYSCAVEFNSEFLNIDDNDGVSLEKFARAQYAEPGSYLLDIMVNQRYFGTRSIEFRSSDDGQSSYACLPEELVAMFGLKAELLKTLPRLAGGQCMDVRAIDGATVRYEQNLGRLSISLPQASLEYDDPSYMPPAAWSNGLDGALLDYRVIANHRQSTASSASGDSTLLQSYGTAGLNIDAWRVRADYQAQQESGGQDNTFNDQGFQLNRLYAYRALPSIRSKLSVGEDYLNSDIFDTFALRGVSLSSDDRMLPPNLRGYAPLISGLARTNATVTVSQQGRVLYSTTVTPGAFSIQDLSSSVQGTLDVTVREEDGTEQAFTVTTAAVPFLSREGELRYKVSAGQPRLTGSGGIEPNFIASEFAYGLPRDVTMYGGMLAAQDYLSSAVGIGKDLGAFGALSADVTNSRAKLRWNDKTRVGNSYRLNYSKRFDAIDTDLRFLGYRFSDRTFTNFSQFVGDPESYSLNSSKQRYSVMLAKHFSWLSASLSYDHSTYWDVPSTDRFGLSLARSFSVGKLKNVNVNLSAFQTKNSQNNDSQILLSVSIPLSSSSIMSSNVQHSSSSSSSTSVGYSHDYGDGLSYQLYGGIGDNKYANAYVAKRGSIYRANASVTTDGNTYRSFTAEVDSSLVATRHGVSAHGNGSNGDTRLLVSTDGVPDVAFGGQTRSDARGYAVMDGLPSFQAYEARVNMEKLPLDIDVSNPVQRLALTEGAIGYVNFTTGRGRNAYVALTQANGRAVPFGASVQDKQTSKEVGIVGEEGVVYLLGAKVGAELVARWGNAGSCTLAELPEEASMTNVARPLPCR</sequence>
<evidence type="ECO:0000256" key="6">
    <source>
        <dbReference type="ARBA" id="ARBA00022692"/>
    </source>
</evidence>
<dbReference type="GO" id="GO:0015473">
    <property type="term" value="F:fimbrial usher porin activity"/>
    <property type="evidence" value="ECO:0007669"/>
    <property type="project" value="InterPro"/>
</dbReference>
<evidence type="ECO:0000313" key="13">
    <source>
        <dbReference type="EMBL" id="SDJ30499.1"/>
    </source>
</evidence>
<accession>A0A239KD66</accession>
<evidence type="ECO:0000256" key="10">
    <source>
        <dbReference type="SAM" id="SignalP"/>
    </source>
</evidence>
<dbReference type="Gene3D" id="2.60.40.2610">
    <property type="entry name" value="Outer membrane usher protein FimD, plug domain"/>
    <property type="match status" value="1"/>
</dbReference>
<proteinExistence type="inferred from homology"/>
<keyword evidence="15" id="KW-1185">Reference proteome</keyword>
<dbReference type="PANTHER" id="PTHR30451">
    <property type="entry name" value="OUTER MEMBRANE USHER PROTEIN"/>
    <property type="match status" value="1"/>
</dbReference>
<dbReference type="RefSeq" id="WP_244160931.1">
    <property type="nucleotide sequence ID" value="NZ_FNEC01000015.1"/>
</dbReference>
<evidence type="ECO:0000256" key="1">
    <source>
        <dbReference type="ARBA" id="ARBA00004571"/>
    </source>
</evidence>
<evidence type="ECO:0000259" key="12">
    <source>
        <dbReference type="Pfam" id="PF13954"/>
    </source>
</evidence>
<keyword evidence="7 10" id="KW-0732">Signal</keyword>
<keyword evidence="4" id="KW-1134">Transmembrane beta strand</keyword>
<evidence type="ECO:0000313" key="15">
    <source>
        <dbReference type="Proteomes" id="UP000198309"/>
    </source>
</evidence>
<evidence type="ECO:0000256" key="8">
    <source>
        <dbReference type="ARBA" id="ARBA00023136"/>
    </source>
</evidence>
<dbReference type="Pfam" id="PF13954">
    <property type="entry name" value="PapC_N"/>
    <property type="match status" value="1"/>
</dbReference>
<dbReference type="Gene3D" id="2.60.40.2070">
    <property type="match status" value="1"/>
</dbReference>
<gene>
    <name evidence="13" type="ORF">SAMN05216189_101527</name>
    <name evidence="14" type="ORF">SAMN06295949_115111</name>
</gene>
<dbReference type="InterPro" id="IPR043142">
    <property type="entry name" value="PapC-like_C_sf"/>
</dbReference>